<evidence type="ECO:0000256" key="1">
    <source>
        <dbReference type="SAM" id="Phobius"/>
    </source>
</evidence>
<keyword evidence="1" id="KW-0812">Transmembrane</keyword>
<dbReference type="EMBL" id="FMZZ01000007">
    <property type="protein sequence ID" value="SDD09157.1"/>
    <property type="molecule type" value="Genomic_DNA"/>
</dbReference>
<dbReference type="RefSeq" id="WP_228771671.1">
    <property type="nucleotide sequence ID" value="NZ_FMZZ01000007.1"/>
</dbReference>
<dbReference type="Proteomes" id="UP000199501">
    <property type="component" value="Unassembled WGS sequence"/>
</dbReference>
<gene>
    <name evidence="3" type="ORF">SAMN05216174_10779</name>
</gene>
<reference evidence="4" key="1">
    <citation type="submission" date="2016-10" db="EMBL/GenBank/DDBJ databases">
        <authorList>
            <person name="Varghese N."/>
            <person name="Submissions S."/>
        </authorList>
    </citation>
    <scope>NUCLEOTIDE SEQUENCE [LARGE SCALE GENOMIC DNA]</scope>
    <source>
        <strain evidence="4">IBRC-M 10403</strain>
    </source>
</reference>
<dbReference type="InterPro" id="IPR032693">
    <property type="entry name" value="YtkA-like_dom"/>
</dbReference>
<keyword evidence="4" id="KW-1185">Reference proteome</keyword>
<dbReference type="AlphaFoldDB" id="A0A1G6RYX6"/>
<evidence type="ECO:0000313" key="3">
    <source>
        <dbReference type="EMBL" id="SDD09157.1"/>
    </source>
</evidence>
<feature type="transmembrane region" description="Helical" evidence="1">
    <location>
        <begin position="7"/>
        <end position="24"/>
    </location>
</feature>
<dbReference type="STRING" id="1271860.SAMN05216174_10779"/>
<dbReference type="Pfam" id="PF13115">
    <property type="entry name" value="YtkA"/>
    <property type="match status" value="1"/>
</dbReference>
<name>A0A1G6RYX6_9PSEU</name>
<sequence>MTPRGKAVLAVTVAVVIAALVWVWRLGGDDATLDLRAGTPSYAVRLTVADPRVGANSVLVELTDTDGRPVAADEVTVEPVMVDMGHALTPVTAVAEGGGRYRADRTDLPMAGPWEITVAVRRASTTEHAVFSLIV</sequence>
<protein>
    <submittedName>
        <fullName evidence="3">YtkA-like</fullName>
    </submittedName>
</protein>
<keyword evidence="1" id="KW-0472">Membrane</keyword>
<proteinExistence type="predicted"/>
<accession>A0A1G6RYX6</accession>
<feature type="domain" description="YtkA-like" evidence="2">
    <location>
        <begin position="41"/>
        <end position="118"/>
    </location>
</feature>
<evidence type="ECO:0000313" key="4">
    <source>
        <dbReference type="Proteomes" id="UP000199501"/>
    </source>
</evidence>
<evidence type="ECO:0000259" key="2">
    <source>
        <dbReference type="Pfam" id="PF13115"/>
    </source>
</evidence>
<organism evidence="3 4">
    <name type="scientific">Actinokineospora iranica</name>
    <dbReference type="NCBI Taxonomy" id="1271860"/>
    <lineage>
        <taxon>Bacteria</taxon>
        <taxon>Bacillati</taxon>
        <taxon>Actinomycetota</taxon>
        <taxon>Actinomycetes</taxon>
        <taxon>Pseudonocardiales</taxon>
        <taxon>Pseudonocardiaceae</taxon>
        <taxon>Actinokineospora</taxon>
    </lineage>
</organism>
<keyword evidence="1" id="KW-1133">Transmembrane helix</keyword>